<proteinExistence type="predicted"/>
<feature type="compositionally biased region" description="Basic and acidic residues" evidence="5">
    <location>
        <begin position="560"/>
        <end position="639"/>
    </location>
</feature>
<protein>
    <submittedName>
        <fullName evidence="9">Uncharacterized protein</fullName>
    </submittedName>
</protein>
<dbReference type="InterPro" id="IPR001849">
    <property type="entry name" value="PH_domain"/>
</dbReference>
<dbReference type="InterPro" id="IPR035899">
    <property type="entry name" value="DBL_dom_sf"/>
</dbReference>
<dbReference type="CDD" id="cd00160">
    <property type="entry name" value="RhoGEF"/>
    <property type="match status" value="1"/>
</dbReference>
<keyword evidence="2 4" id="KW-0728">SH3 domain</keyword>
<dbReference type="SMART" id="SM00233">
    <property type="entry name" value="PH"/>
    <property type="match status" value="1"/>
</dbReference>
<feature type="region of interest" description="Disordered" evidence="5">
    <location>
        <begin position="308"/>
        <end position="659"/>
    </location>
</feature>
<dbReference type="Gene3D" id="2.30.30.40">
    <property type="entry name" value="SH3 Domains"/>
    <property type="match status" value="2"/>
</dbReference>
<dbReference type="SUPFAM" id="SSF50044">
    <property type="entry name" value="SH3-domain"/>
    <property type="match status" value="2"/>
</dbReference>
<evidence type="ECO:0000259" key="6">
    <source>
        <dbReference type="PROSITE" id="PS50002"/>
    </source>
</evidence>
<feature type="compositionally biased region" description="Basic and acidic residues" evidence="5">
    <location>
        <begin position="510"/>
        <end position="552"/>
    </location>
</feature>
<dbReference type="Gene3D" id="2.30.29.30">
    <property type="entry name" value="Pleckstrin-homology domain (PH domain)/Phosphotyrosine-binding domain (PTB)"/>
    <property type="match status" value="1"/>
</dbReference>
<evidence type="ECO:0000256" key="3">
    <source>
        <dbReference type="ARBA" id="ARBA00022490"/>
    </source>
</evidence>
<dbReference type="InterPro" id="IPR001331">
    <property type="entry name" value="GDS_CDC24_CS"/>
</dbReference>
<dbReference type="PANTHER" id="PTHR46006:SF6">
    <property type="entry name" value="INTERSECTIN-2 ISOFORM X1"/>
    <property type="match status" value="1"/>
</dbReference>
<dbReference type="CDD" id="cd00174">
    <property type="entry name" value="SH3"/>
    <property type="match status" value="2"/>
</dbReference>
<feature type="domain" description="DH" evidence="8">
    <location>
        <begin position="917"/>
        <end position="1101"/>
    </location>
</feature>
<dbReference type="Pfam" id="PF00018">
    <property type="entry name" value="SH3_1"/>
    <property type="match status" value="2"/>
</dbReference>
<evidence type="ECO:0000259" key="8">
    <source>
        <dbReference type="PROSITE" id="PS50010"/>
    </source>
</evidence>
<feature type="domain" description="PH" evidence="7">
    <location>
        <begin position="1132"/>
        <end position="1239"/>
    </location>
</feature>
<comment type="subcellular location">
    <subcellularLocation>
        <location evidence="1">Cytoplasm</location>
    </subcellularLocation>
</comment>
<dbReference type="SUPFAM" id="SSF50729">
    <property type="entry name" value="PH domain-like"/>
    <property type="match status" value="1"/>
</dbReference>
<evidence type="ECO:0000256" key="5">
    <source>
        <dbReference type="SAM" id="MobiDB-lite"/>
    </source>
</evidence>
<feature type="compositionally biased region" description="Polar residues" evidence="5">
    <location>
        <begin position="354"/>
        <end position="372"/>
    </location>
</feature>
<name>A0ABR3APW3_PHYBL</name>
<reference evidence="9 10" key="1">
    <citation type="submission" date="2024-04" db="EMBL/GenBank/DDBJ databases">
        <title>Symmetric and asymmetric DNA N6-adenine methylation regulates different biological responses in Mucorales.</title>
        <authorList>
            <consortium name="Lawrence Berkeley National Laboratory"/>
            <person name="Lax C."/>
            <person name="Mondo S.J."/>
            <person name="Osorio-Concepcion M."/>
            <person name="Muszewska A."/>
            <person name="Corrochano-Luque M."/>
            <person name="Gutierrez G."/>
            <person name="Riley R."/>
            <person name="Lipzen A."/>
            <person name="Guo J."/>
            <person name="Hundley H."/>
            <person name="Amirebrahimi M."/>
            <person name="Ng V."/>
            <person name="Lorenzo-Gutierrez D."/>
            <person name="Binder U."/>
            <person name="Yang J."/>
            <person name="Song Y."/>
            <person name="Canovas D."/>
            <person name="Navarro E."/>
            <person name="Freitag M."/>
            <person name="Gabaldon T."/>
            <person name="Grigoriev I.V."/>
            <person name="Corrochano L.M."/>
            <person name="Nicolas F.E."/>
            <person name="Garre V."/>
        </authorList>
    </citation>
    <scope>NUCLEOTIDE SEQUENCE [LARGE SCALE GENOMIC DNA]</scope>
    <source>
        <strain evidence="9 10">L51</strain>
    </source>
</reference>
<dbReference type="PROSITE" id="PS00741">
    <property type="entry name" value="DH_1"/>
    <property type="match status" value="1"/>
</dbReference>
<dbReference type="PANTHER" id="PTHR46006">
    <property type="entry name" value="RHO GUANINE NUCLEOTIDE EXCHANGE FACTOR AT 64C, ISOFORM A"/>
    <property type="match status" value="1"/>
</dbReference>
<dbReference type="Gene3D" id="1.20.900.10">
    <property type="entry name" value="Dbl homology (DH) domain"/>
    <property type="match status" value="1"/>
</dbReference>
<dbReference type="InterPro" id="IPR000219">
    <property type="entry name" value="DH_dom"/>
</dbReference>
<sequence length="1247" mass="144289">MVYSSYEGSTELLSHSYSRPAYSNLDITHTDNDQDERLTALRKSVREQNIILSTFENTSSQDDGGSITIEAFKSRILAVSRELQEKSNPNASAGQLWARYQLNLRQLEDIADERRSLKNELDYLIKTSLKDTSAQLLAETETLNRAKLELARQKSGKQPTIRLDEDPNREISEADRIRLKAQAMVAARLNRNGGSTNHKDSETIHQEEIECQARLAHVNRLQQRAEDVKNDVSLILQEDLSKIDTTIRESQKCLRDRQMFEQGFYLSDDVARFIDSLDKLAKKPDSSLRYNISTRSASAPAFIVPTIITPKDDENPTPPPIPTSQRPGSPRSALDVKAEAQKRIQQRRQLILGPSSNYSEDPRPSSRSGENTISEDEKAAQQRLRQAEIDARERLDSMREKRQRQRQEAAEAEQKRKKAAEEAKAEAEARMIAERKRLKQEEEERQEKEKRAKEELAERIEQERLREIERKRQEEEEIREREAARKRDEEEKAAREARQQKARLAAQQAAKEKRVRQEEIERREREIEAAREEELKRRREWEEAEQKRRQEEQAALEEEEQRKREEQERKALEQKADDEARYKRDLRRKEREEAEKRKKMEAERLAALERARVEAEEDSKRKEAQRKEREAEELAQKAWEEEETSETEDNTAGTSGYGVDIEDEVDFGTIYRVKTLYEYRGVREGDLSFSEDEILKAHPSKDSASDWWYGTSLLTNAVGFFPRTYVEVIEEAFRARALYGFTKEREDDLGFQENDIIVVQPFQDEASDWWYGTNEDTKESGYFPKTYVETIAPASKKSTIHASSPIPINNVITASKSADKPHFYRSDSGGFLTSSDSNLPRGTSAPNTPIFKKSNVSLSKTEFYRRRRAASNASMASIGTPTVCFPPISQPEFAPISTWASTMEQHELEAIPQEERARQEAIYELITTERGYLRDLQMIINASVFYADSGKYLTQEEQDVVFSNIDDLLLCNTALFSDLETRQREGGGVVGNVGDVFLKHAESLKCYSTYCRNQSFASRFLQKKREEDQWFEVFLKTARTRTECRSLDLSHFLLEPMQRITRYPLLLRQILKSTPKKHPDYGLMRSALVEAEKVLEVVNEETRRYENRQKIDELSRILDMEGYGRLDVWGREFVMEGILYKAKSGRKLHAYLFNDILILAEPLKSLSPKGYLYSLYREPMNIENVSIRQQQNMTLKPSFGGNSDDTSFQIVYGTSVIAVKTSASSQKRQWISQVQHYSALQTTMNRQ</sequence>
<dbReference type="InterPro" id="IPR036028">
    <property type="entry name" value="SH3-like_dom_sf"/>
</dbReference>
<keyword evidence="3" id="KW-0963">Cytoplasm</keyword>
<dbReference type="SMART" id="SM00325">
    <property type="entry name" value="RhoGEF"/>
    <property type="match status" value="1"/>
</dbReference>
<dbReference type="Pfam" id="PF16652">
    <property type="entry name" value="PH_13"/>
    <property type="match status" value="1"/>
</dbReference>
<dbReference type="Pfam" id="PF00621">
    <property type="entry name" value="RhoGEF"/>
    <property type="match status" value="1"/>
</dbReference>
<feature type="compositionally biased region" description="Acidic residues" evidence="5">
    <location>
        <begin position="640"/>
        <end position="649"/>
    </location>
</feature>
<dbReference type="InterPro" id="IPR001452">
    <property type="entry name" value="SH3_domain"/>
</dbReference>
<evidence type="ECO:0000256" key="1">
    <source>
        <dbReference type="ARBA" id="ARBA00004496"/>
    </source>
</evidence>
<gene>
    <name evidence="9" type="ORF">J3Q64DRAFT_1664753</name>
</gene>
<dbReference type="InterPro" id="IPR011993">
    <property type="entry name" value="PH-like_dom_sf"/>
</dbReference>
<organism evidence="9 10">
    <name type="scientific">Phycomyces blakesleeanus</name>
    <dbReference type="NCBI Taxonomy" id="4837"/>
    <lineage>
        <taxon>Eukaryota</taxon>
        <taxon>Fungi</taxon>
        <taxon>Fungi incertae sedis</taxon>
        <taxon>Mucoromycota</taxon>
        <taxon>Mucoromycotina</taxon>
        <taxon>Mucoromycetes</taxon>
        <taxon>Mucorales</taxon>
        <taxon>Phycomycetaceae</taxon>
        <taxon>Phycomyces</taxon>
    </lineage>
</organism>
<evidence type="ECO:0000256" key="4">
    <source>
        <dbReference type="PROSITE-ProRule" id="PRU00192"/>
    </source>
</evidence>
<evidence type="ECO:0000259" key="7">
    <source>
        <dbReference type="PROSITE" id="PS50003"/>
    </source>
</evidence>
<dbReference type="PROSITE" id="PS50002">
    <property type="entry name" value="SH3"/>
    <property type="match status" value="2"/>
</dbReference>
<evidence type="ECO:0000313" key="9">
    <source>
        <dbReference type="EMBL" id="KAL0078645.1"/>
    </source>
</evidence>
<feature type="compositionally biased region" description="Basic and acidic residues" evidence="5">
    <location>
        <begin position="375"/>
        <end position="499"/>
    </location>
</feature>
<dbReference type="SMART" id="SM00326">
    <property type="entry name" value="SH3"/>
    <property type="match status" value="2"/>
</dbReference>
<dbReference type="PROSITE" id="PS50003">
    <property type="entry name" value="PH_DOMAIN"/>
    <property type="match status" value="1"/>
</dbReference>
<dbReference type="PROSITE" id="PS50010">
    <property type="entry name" value="DH_2"/>
    <property type="match status" value="1"/>
</dbReference>
<dbReference type="EMBL" id="JBCLYO010000024">
    <property type="protein sequence ID" value="KAL0078645.1"/>
    <property type="molecule type" value="Genomic_DNA"/>
</dbReference>
<comment type="caution">
    <text evidence="9">The sequence shown here is derived from an EMBL/GenBank/DDBJ whole genome shotgun (WGS) entry which is preliminary data.</text>
</comment>
<dbReference type="InterPro" id="IPR051480">
    <property type="entry name" value="Endocytic_GEF_Adapter"/>
</dbReference>
<dbReference type="Proteomes" id="UP001448207">
    <property type="component" value="Unassembled WGS sequence"/>
</dbReference>
<evidence type="ECO:0000313" key="10">
    <source>
        <dbReference type="Proteomes" id="UP001448207"/>
    </source>
</evidence>
<feature type="domain" description="SH3" evidence="6">
    <location>
        <begin position="730"/>
        <end position="793"/>
    </location>
</feature>
<accession>A0ABR3APW3</accession>
<keyword evidence="10" id="KW-1185">Reference proteome</keyword>
<evidence type="ECO:0000256" key="2">
    <source>
        <dbReference type="ARBA" id="ARBA00022443"/>
    </source>
</evidence>
<dbReference type="SUPFAM" id="SSF48065">
    <property type="entry name" value="DBL homology domain (DH-domain)"/>
    <property type="match status" value="1"/>
</dbReference>
<feature type="domain" description="SH3" evidence="6">
    <location>
        <begin position="668"/>
        <end position="729"/>
    </location>
</feature>